<organism evidence="2 3">
    <name type="scientific">Shimazuella alba</name>
    <dbReference type="NCBI Taxonomy" id="2690964"/>
    <lineage>
        <taxon>Bacteria</taxon>
        <taxon>Bacillati</taxon>
        <taxon>Bacillota</taxon>
        <taxon>Bacilli</taxon>
        <taxon>Bacillales</taxon>
        <taxon>Thermoactinomycetaceae</taxon>
        <taxon>Shimazuella</taxon>
    </lineage>
</organism>
<dbReference type="RefSeq" id="WP_160802040.1">
    <property type="nucleotide sequence ID" value="NZ_WUUL01000008.1"/>
</dbReference>
<dbReference type="EMBL" id="WUUL01000008">
    <property type="protein sequence ID" value="MXQ54697.1"/>
    <property type="molecule type" value="Genomic_DNA"/>
</dbReference>
<sequence>MARNKQKKVDPFSAGQREALNRSKHAQRNPIDPQKKAYFDHHRNEIINCAKSVNNKLTLPQIHQICQGVLRSSTDVLELMTVDFWRKQSVS</sequence>
<evidence type="ECO:0000313" key="3">
    <source>
        <dbReference type="Proteomes" id="UP000430692"/>
    </source>
</evidence>
<protein>
    <submittedName>
        <fullName evidence="2">Uncharacterized protein</fullName>
    </submittedName>
</protein>
<keyword evidence="3" id="KW-1185">Reference proteome</keyword>
<dbReference type="Proteomes" id="UP000430692">
    <property type="component" value="Unassembled WGS sequence"/>
</dbReference>
<comment type="caution">
    <text evidence="2">The sequence shown here is derived from an EMBL/GenBank/DDBJ whole genome shotgun (WGS) entry which is preliminary data.</text>
</comment>
<name>A0A6I4VSZ7_9BACL</name>
<proteinExistence type="predicted"/>
<feature type="region of interest" description="Disordered" evidence="1">
    <location>
        <begin position="1"/>
        <end position="35"/>
    </location>
</feature>
<evidence type="ECO:0000256" key="1">
    <source>
        <dbReference type="SAM" id="MobiDB-lite"/>
    </source>
</evidence>
<reference evidence="2 3" key="1">
    <citation type="submission" date="2019-12" db="EMBL/GenBank/DDBJ databases">
        <title>Whole-genome analyses of novel actinobacteria.</title>
        <authorList>
            <person name="Sahin N."/>
            <person name="Saygin H."/>
        </authorList>
    </citation>
    <scope>NUCLEOTIDE SEQUENCE [LARGE SCALE GENOMIC DNA]</scope>
    <source>
        <strain evidence="2 3">KC615</strain>
    </source>
</reference>
<accession>A0A6I4VSZ7</accession>
<gene>
    <name evidence="2" type="ORF">GSM42_13430</name>
</gene>
<evidence type="ECO:0000313" key="2">
    <source>
        <dbReference type="EMBL" id="MXQ54697.1"/>
    </source>
</evidence>
<dbReference type="AlphaFoldDB" id="A0A6I4VSZ7"/>